<keyword evidence="2" id="KW-1185">Reference proteome</keyword>
<protein>
    <submittedName>
        <fullName evidence="1">Uncharacterized protein</fullName>
    </submittedName>
</protein>
<proteinExistence type="predicted"/>
<accession>A0A6H3NSQ6</accession>
<name>A0A6H3NSQ6_9LEPT</name>
<dbReference type="EMBL" id="RQHU01000022">
    <property type="protein sequence ID" value="TGN11611.1"/>
    <property type="molecule type" value="Genomic_DNA"/>
</dbReference>
<sequence>MLIPNNIHPEHCIYFTGSIVLEVILEGQLDDLIDLYSKVNSRKEMSFSVFVLSLDWLFLLNIAEIQLDGRVRLCS</sequence>
<organism evidence="1 2">
    <name type="scientific">Leptospira bandrabouensis</name>
    <dbReference type="NCBI Taxonomy" id="2484903"/>
    <lineage>
        <taxon>Bacteria</taxon>
        <taxon>Pseudomonadati</taxon>
        <taxon>Spirochaetota</taxon>
        <taxon>Spirochaetia</taxon>
        <taxon>Leptospirales</taxon>
        <taxon>Leptospiraceae</taxon>
        <taxon>Leptospira</taxon>
    </lineage>
</organism>
<gene>
    <name evidence="1" type="ORF">EHR08_17105</name>
</gene>
<dbReference type="Pfam" id="PF20293">
    <property type="entry name" value="MC6"/>
    <property type="match status" value="1"/>
</dbReference>
<dbReference type="Proteomes" id="UP000297649">
    <property type="component" value="Unassembled WGS sequence"/>
</dbReference>
<reference evidence="1" key="1">
    <citation type="journal article" date="2019" name="PLoS Negl. Trop. Dis.">
        <title>Revisiting the worldwide diversity of Leptospira species in the environment.</title>
        <authorList>
            <person name="Vincent A.T."/>
            <person name="Schiettekatte O."/>
            <person name="Bourhy P."/>
            <person name="Veyrier F.J."/>
            <person name="Picardeau M."/>
        </authorList>
    </citation>
    <scope>NUCLEOTIDE SEQUENCE [LARGE SCALE GENOMIC DNA]</scope>
    <source>
        <strain evidence="1">201601109</strain>
    </source>
</reference>
<comment type="caution">
    <text evidence="1">The sequence shown here is derived from an EMBL/GenBank/DDBJ whole genome shotgun (WGS) entry which is preliminary data.</text>
</comment>
<evidence type="ECO:0000313" key="1">
    <source>
        <dbReference type="EMBL" id="TGN11611.1"/>
    </source>
</evidence>
<evidence type="ECO:0000313" key="2">
    <source>
        <dbReference type="Proteomes" id="UP000297649"/>
    </source>
</evidence>
<dbReference type="RefSeq" id="WP_135781519.1">
    <property type="nucleotide sequence ID" value="NZ_RQHU01000022.1"/>
</dbReference>
<dbReference type="InterPro" id="IPR046897">
    <property type="entry name" value="ABC-3C_MC6"/>
</dbReference>
<dbReference type="AlphaFoldDB" id="A0A6H3NSQ6"/>